<dbReference type="WBParaSite" id="SCUD_0001622101-mRNA-1">
    <property type="protein sequence ID" value="SCUD_0001622101-mRNA-1"/>
    <property type="gene ID" value="SCUD_0001622101"/>
</dbReference>
<accession>A0A183KME5</accession>
<proteinExistence type="predicted"/>
<keyword evidence="2" id="KW-1185">Reference proteome</keyword>
<organism evidence="3">
    <name type="scientific">Schistosoma curassoni</name>
    <dbReference type="NCBI Taxonomy" id="6186"/>
    <lineage>
        <taxon>Eukaryota</taxon>
        <taxon>Metazoa</taxon>
        <taxon>Spiralia</taxon>
        <taxon>Lophotrochozoa</taxon>
        <taxon>Platyhelminthes</taxon>
        <taxon>Trematoda</taxon>
        <taxon>Digenea</taxon>
        <taxon>Strigeidida</taxon>
        <taxon>Schistosomatoidea</taxon>
        <taxon>Schistosomatidae</taxon>
        <taxon>Schistosoma</taxon>
    </lineage>
</organism>
<sequence length="46" mass="5511">MNLSEMETYGLRKLDYKELKLRLVNMPIQTRKKLAEREKEKGNEVS</sequence>
<reference evidence="3" key="1">
    <citation type="submission" date="2016-06" db="UniProtKB">
        <authorList>
            <consortium name="WormBaseParasite"/>
        </authorList>
    </citation>
    <scope>IDENTIFICATION</scope>
</reference>
<protein>
    <submittedName>
        <fullName evidence="3">SAM domain-containing protein</fullName>
    </submittedName>
</protein>
<evidence type="ECO:0000313" key="1">
    <source>
        <dbReference type="EMBL" id="VDP61116.1"/>
    </source>
</evidence>
<dbReference type="EMBL" id="UZAK01038431">
    <property type="protein sequence ID" value="VDP61116.1"/>
    <property type="molecule type" value="Genomic_DNA"/>
</dbReference>
<evidence type="ECO:0000313" key="3">
    <source>
        <dbReference type="WBParaSite" id="SCUD_0001622101-mRNA-1"/>
    </source>
</evidence>
<dbReference type="STRING" id="6186.A0A183KME5"/>
<evidence type="ECO:0000313" key="2">
    <source>
        <dbReference type="Proteomes" id="UP000279833"/>
    </source>
</evidence>
<dbReference type="AlphaFoldDB" id="A0A183KME5"/>
<gene>
    <name evidence="1" type="ORF">SCUD_LOCUS16218</name>
</gene>
<reference evidence="1 2" key="2">
    <citation type="submission" date="2018-11" db="EMBL/GenBank/DDBJ databases">
        <authorList>
            <consortium name="Pathogen Informatics"/>
        </authorList>
    </citation>
    <scope>NUCLEOTIDE SEQUENCE [LARGE SCALE GENOMIC DNA]</scope>
    <source>
        <strain evidence="1">Dakar</strain>
        <strain evidence="2">Dakar, Senegal</strain>
    </source>
</reference>
<name>A0A183KME5_9TREM</name>
<dbReference type="Proteomes" id="UP000279833">
    <property type="component" value="Unassembled WGS sequence"/>
</dbReference>